<dbReference type="RefSeq" id="WP_009280182.1">
    <property type="nucleotide sequence ID" value="NZ_CAIT01000004.1"/>
</dbReference>
<accession>I2GCH2</accession>
<dbReference type="Proteomes" id="UP000009309">
    <property type="component" value="Unassembled WGS sequence"/>
</dbReference>
<dbReference type="eggNOG" id="COG1203">
    <property type="taxonomic scope" value="Bacteria"/>
</dbReference>
<dbReference type="InterPro" id="IPR013381">
    <property type="entry name" value="CRISPR-assoc_prot_Cse1"/>
</dbReference>
<evidence type="ECO:0000313" key="1">
    <source>
        <dbReference type="EMBL" id="CCH51596.1"/>
    </source>
</evidence>
<proteinExistence type="predicted"/>
<protein>
    <recommendedName>
        <fullName evidence="3">CRISPR-associated protein, Cse1 family</fullName>
    </recommendedName>
</protein>
<reference evidence="1 2" key="1">
    <citation type="journal article" date="2012" name="J. Bacteriol.">
        <title>Genome Sequence of the Filamentous Bacterium Fibrisoma limi BUZ 3T.</title>
        <authorList>
            <person name="Filippini M."/>
            <person name="Qi W."/>
            <person name="Jaenicke S."/>
            <person name="Goesmann A."/>
            <person name="Smits T.H."/>
            <person name="Bagheri H.C."/>
        </authorList>
    </citation>
    <scope>NUCLEOTIDE SEQUENCE [LARGE SCALE GENOMIC DNA]</scope>
    <source>
        <strain evidence="2">BUZ 3T</strain>
    </source>
</reference>
<dbReference type="AlphaFoldDB" id="I2GCH2"/>
<comment type="caution">
    <text evidence="1">The sequence shown here is derived from an EMBL/GenBank/DDBJ whole genome shotgun (WGS) entry which is preliminary data.</text>
</comment>
<evidence type="ECO:0000313" key="2">
    <source>
        <dbReference type="Proteomes" id="UP000009309"/>
    </source>
</evidence>
<dbReference type="STRING" id="1185876.BN8_00529"/>
<name>I2GCH2_9BACT</name>
<gene>
    <name evidence="1" type="ORF">BN8_00529</name>
</gene>
<dbReference type="OrthoDB" id="3187690at2"/>
<dbReference type="Pfam" id="PF09481">
    <property type="entry name" value="CRISPR_Cse1"/>
    <property type="match status" value="1"/>
</dbReference>
<sequence>MIPFNLLDEPWLPVRWCGDSPPSMVGLRDAIVKAHDISELATDNPLETIALNRLLVAVVASAFPELIEPREWAATWKKGQFDVDRYAAYLDRHTDHFDLLSPTRPFYGDPKTDAKEVSPMSRLQHAAASGNNAVLFSHDLDAVNKPVDLAEAARALVCTQAAALGGGVAQPFNLCHAPLVGGAFFWLRGAVNESPSLFRALLLNLPPTTEVWGEDAPNSATWESEKPPVAQKRDVSNLRDLFTFQSRRLQLVLNSDRQVIGVRYNQGSKIEKLLFHDPYLAYRSNKDGEFPLRFGLGRALWQDSAIYMMKQTGTDGHAPRTLNWLSKRTMRQYGIDSQAAYAVDVFGLVNDQAKVELWRHERVTIYPEIIANETRWQALMELLNDEKNPADDAKKRADRLREATRAFATRARLNKPWGVRLGDVERADRDAFVQMLDTDSRYWLLLGSRFDGYLTRIATSPIEELSNVRADWQKFIWKAAYTALNDALRSLAQDARTYQALADADMVLRYGTLYPKNEPLNTKTTEAV</sequence>
<dbReference type="NCBIfam" id="TIGR02547">
    <property type="entry name" value="casA_cse1"/>
    <property type="match status" value="1"/>
</dbReference>
<dbReference type="EMBL" id="CAIT01000004">
    <property type="protein sequence ID" value="CCH51596.1"/>
    <property type="molecule type" value="Genomic_DNA"/>
</dbReference>
<dbReference type="Gene3D" id="1.10.132.100">
    <property type="match status" value="1"/>
</dbReference>
<keyword evidence="2" id="KW-1185">Reference proteome</keyword>
<evidence type="ECO:0008006" key="3">
    <source>
        <dbReference type="Google" id="ProtNLM"/>
    </source>
</evidence>
<organism evidence="1 2">
    <name type="scientific">Fibrisoma limi BUZ 3</name>
    <dbReference type="NCBI Taxonomy" id="1185876"/>
    <lineage>
        <taxon>Bacteria</taxon>
        <taxon>Pseudomonadati</taxon>
        <taxon>Bacteroidota</taxon>
        <taxon>Cytophagia</taxon>
        <taxon>Cytophagales</taxon>
        <taxon>Spirosomataceae</taxon>
        <taxon>Fibrisoma</taxon>
    </lineage>
</organism>